<evidence type="ECO:0000259" key="2">
    <source>
        <dbReference type="Pfam" id="PF00561"/>
    </source>
</evidence>
<dbReference type="SUPFAM" id="SSF53474">
    <property type="entry name" value="alpha/beta-Hydrolases"/>
    <property type="match status" value="1"/>
</dbReference>
<dbReference type="PRINTS" id="PR00111">
    <property type="entry name" value="ABHYDROLASE"/>
</dbReference>
<organism evidence="3 4">
    <name type="scientific">Flagellimonas aquimarina</name>
    <dbReference type="NCBI Taxonomy" id="2201895"/>
    <lineage>
        <taxon>Bacteria</taxon>
        <taxon>Pseudomonadati</taxon>
        <taxon>Bacteroidota</taxon>
        <taxon>Flavobacteriia</taxon>
        <taxon>Flavobacteriales</taxon>
        <taxon>Flavobacteriaceae</taxon>
        <taxon>Flagellimonas</taxon>
    </lineage>
</organism>
<dbReference type="InterPro" id="IPR000073">
    <property type="entry name" value="AB_hydrolase_1"/>
</dbReference>
<keyword evidence="1 3" id="KW-0378">Hydrolase</keyword>
<dbReference type="InterPro" id="IPR000639">
    <property type="entry name" value="Epox_hydrolase-like"/>
</dbReference>
<accession>A0A316L0J2</accession>
<protein>
    <submittedName>
        <fullName evidence="3">Haloalkane dehalogenase</fullName>
        <ecNumber evidence="3">3.8.1.5</ecNumber>
    </submittedName>
</protein>
<dbReference type="AlphaFoldDB" id="A0A316L0J2"/>
<sequence length="295" mass="34285">MLEYVRTPPERFENLPDFNFKENYVDFQNMQMHYLDEGQGEVILALHGEPSWCFLYRKFIPVLKGYRFIAPDFLGFGKSDKPINWKEYNYQLHLDSLISFCDKLELNNITLVVQDWGGLLGLGLLGQHPERFKRVVIMNTFLPIGKKLKLPFKIWVWFARYHPSLPVGRLIQYASYATLSKKVLKAYDAPYPNRKFKAGARAFPSLVPSNKKDPAVVYLKHAREVLSNWDKPALVLFSDKDKILGGLEKFFYKLMPATNKQQKIIIENAGHFLQEEKGKEIAQYVDAFIKGELEL</sequence>
<dbReference type="PRINTS" id="PR00412">
    <property type="entry name" value="EPOXHYDRLASE"/>
</dbReference>
<evidence type="ECO:0000256" key="1">
    <source>
        <dbReference type="ARBA" id="ARBA00022801"/>
    </source>
</evidence>
<comment type="caution">
    <text evidence="3">The sequence shown here is derived from an EMBL/GenBank/DDBJ whole genome shotgun (WGS) entry which is preliminary data.</text>
</comment>
<dbReference type="GO" id="GO:0018786">
    <property type="term" value="F:haloalkane dehalogenase activity"/>
    <property type="evidence" value="ECO:0007669"/>
    <property type="project" value="UniProtKB-EC"/>
</dbReference>
<evidence type="ECO:0000313" key="3">
    <source>
        <dbReference type="EMBL" id="PWL39992.1"/>
    </source>
</evidence>
<dbReference type="EMBL" id="QGEG01000001">
    <property type="protein sequence ID" value="PWL39992.1"/>
    <property type="molecule type" value="Genomic_DNA"/>
</dbReference>
<dbReference type="Gene3D" id="3.40.50.1820">
    <property type="entry name" value="alpha/beta hydrolase"/>
    <property type="match status" value="1"/>
</dbReference>
<dbReference type="Proteomes" id="UP000245762">
    <property type="component" value="Unassembled WGS sequence"/>
</dbReference>
<dbReference type="PANTHER" id="PTHR43329">
    <property type="entry name" value="EPOXIDE HYDROLASE"/>
    <property type="match status" value="1"/>
</dbReference>
<dbReference type="Pfam" id="PF00561">
    <property type="entry name" value="Abhydrolase_1"/>
    <property type="match status" value="1"/>
</dbReference>
<keyword evidence="4" id="KW-1185">Reference proteome</keyword>
<dbReference type="NCBIfam" id="NF002043">
    <property type="entry name" value="PRK00870.1"/>
    <property type="match status" value="1"/>
</dbReference>
<feature type="domain" description="AB hydrolase-1" evidence="2">
    <location>
        <begin position="42"/>
        <end position="277"/>
    </location>
</feature>
<dbReference type="InterPro" id="IPR029058">
    <property type="entry name" value="AB_hydrolase_fold"/>
</dbReference>
<dbReference type="OrthoDB" id="9773293at2"/>
<evidence type="ECO:0000313" key="4">
    <source>
        <dbReference type="Proteomes" id="UP000245762"/>
    </source>
</evidence>
<dbReference type="EC" id="3.8.1.5" evidence="3"/>
<gene>
    <name evidence="3" type="ORF">DKG77_03955</name>
</gene>
<proteinExistence type="predicted"/>
<name>A0A316L0J2_9FLAO</name>
<reference evidence="3 4" key="1">
    <citation type="submission" date="2018-05" db="EMBL/GenBank/DDBJ databases">
        <title>Complete genome sequence of Flagellimonas aquimarina ECD12 isolated from seaweed Ecklonia cava.</title>
        <authorList>
            <person name="Choi S."/>
            <person name="Seong C."/>
        </authorList>
    </citation>
    <scope>NUCLEOTIDE SEQUENCE [LARGE SCALE GENOMIC DNA]</scope>
    <source>
        <strain evidence="3 4">ECD12</strain>
    </source>
</reference>
<dbReference type="RefSeq" id="WP_109660397.1">
    <property type="nucleotide sequence ID" value="NZ_QGEG01000001.1"/>
</dbReference>